<organism evidence="11 12">
    <name type="scientific">Cryptosporidium ubiquitum</name>
    <dbReference type="NCBI Taxonomy" id="857276"/>
    <lineage>
        <taxon>Eukaryota</taxon>
        <taxon>Sar</taxon>
        <taxon>Alveolata</taxon>
        <taxon>Apicomplexa</taxon>
        <taxon>Conoidasida</taxon>
        <taxon>Coccidia</taxon>
        <taxon>Eucoccidiorida</taxon>
        <taxon>Eimeriorina</taxon>
        <taxon>Cryptosporidiidae</taxon>
        <taxon>Cryptosporidium</taxon>
    </lineage>
</organism>
<keyword evidence="5 9" id="KW-0812">Transmembrane</keyword>
<keyword evidence="12" id="KW-1185">Reference proteome</keyword>
<proteinExistence type="inferred from homology"/>
<evidence type="ECO:0000256" key="1">
    <source>
        <dbReference type="ARBA" id="ARBA00004128"/>
    </source>
</evidence>
<feature type="domain" description="Amino acid transporter transmembrane" evidence="10">
    <location>
        <begin position="19"/>
        <end position="553"/>
    </location>
</feature>
<reference evidence="11 12" key="1">
    <citation type="submission" date="2016-10" db="EMBL/GenBank/DDBJ databases">
        <title>Reductive evolution of mitochondrial metabolism and differential evolution of invasion-related proteins in Cryptosporidium.</title>
        <authorList>
            <person name="Liu S."/>
            <person name="Roellig D.M."/>
            <person name="Guo Y."/>
            <person name="Li N."/>
            <person name="Frace M.A."/>
            <person name="Tang K."/>
            <person name="Zhang L."/>
            <person name="Feng Y."/>
            <person name="Xiao L."/>
        </authorList>
    </citation>
    <scope>NUCLEOTIDE SEQUENCE [LARGE SCALE GENOMIC DNA]</scope>
    <source>
        <strain evidence="11">39726</strain>
    </source>
</reference>
<keyword evidence="4" id="KW-0926">Vacuole</keyword>
<keyword evidence="6" id="KW-0029">Amino-acid transport</keyword>
<dbReference type="InterPro" id="IPR013057">
    <property type="entry name" value="AA_transpt_TM"/>
</dbReference>
<dbReference type="Proteomes" id="UP000186176">
    <property type="component" value="Unassembled WGS sequence"/>
</dbReference>
<evidence type="ECO:0000256" key="4">
    <source>
        <dbReference type="ARBA" id="ARBA00022554"/>
    </source>
</evidence>
<evidence type="ECO:0000313" key="12">
    <source>
        <dbReference type="Proteomes" id="UP000186176"/>
    </source>
</evidence>
<protein>
    <recommendedName>
        <fullName evidence="10">Amino acid transporter transmembrane domain-containing protein</fullName>
    </recommendedName>
</protein>
<name>A0A1J4MCY9_9CRYT</name>
<dbReference type="Pfam" id="PF01490">
    <property type="entry name" value="Aa_trans"/>
    <property type="match status" value="1"/>
</dbReference>
<dbReference type="PANTHER" id="PTHR22950">
    <property type="entry name" value="AMINO ACID TRANSPORTER"/>
    <property type="match status" value="1"/>
</dbReference>
<dbReference type="PANTHER" id="PTHR22950:SF678">
    <property type="entry name" value="VACUOLAR AMINO ACID TRANSPORTER 5-RELATED"/>
    <property type="match status" value="1"/>
</dbReference>
<accession>A0A1J4MCY9</accession>
<comment type="similarity">
    <text evidence="2">Belongs to the amino acid/polyamine transporter 2 family.</text>
</comment>
<feature type="transmembrane region" description="Helical" evidence="9">
    <location>
        <begin position="311"/>
        <end position="335"/>
    </location>
</feature>
<feature type="transmembrane region" description="Helical" evidence="9">
    <location>
        <begin position="49"/>
        <end position="71"/>
    </location>
</feature>
<feature type="transmembrane region" description="Helical" evidence="9">
    <location>
        <begin position="267"/>
        <end position="291"/>
    </location>
</feature>
<feature type="transmembrane region" description="Helical" evidence="9">
    <location>
        <begin position="21"/>
        <end position="43"/>
    </location>
</feature>
<feature type="transmembrane region" description="Helical" evidence="9">
    <location>
        <begin position="192"/>
        <end position="212"/>
    </location>
</feature>
<evidence type="ECO:0000256" key="7">
    <source>
        <dbReference type="ARBA" id="ARBA00022989"/>
    </source>
</evidence>
<feature type="transmembrane region" description="Helical" evidence="9">
    <location>
        <begin position="162"/>
        <end position="180"/>
    </location>
</feature>
<keyword evidence="3" id="KW-0813">Transport</keyword>
<dbReference type="GO" id="GO:0005290">
    <property type="term" value="F:L-histidine transmembrane transporter activity"/>
    <property type="evidence" value="ECO:0007669"/>
    <property type="project" value="TreeGrafter"/>
</dbReference>
<dbReference type="EMBL" id="LRBP01000025">
    <property type="protein sequence ID" value="OII72104.1"/>
    <property type="molecule type" value="Genomic_DNA"/>
</dbReference>
<comment type="caution">
    <text evidence="11">The sequence shown here is derived from an EMBL/GenBank/DDBJ whole genome shotgun (WGS) entry which is preliminary data.</text>
</comment>
<dbReference type="GO" id="GO:0005774">
    <property type="term" value="C:vacuolar membrane"/>
    <property type="evidence" value="ECO:0007669"/>
    <property type="project" value="UniProtKB-SubCell"/>
</dbReference>
<evidence type="ECO:0000256" key="9">
    <source>
        <dbReference type="SAM" id="Phobius"/>
    </source>
</evidence>
<dbReference type="GO" id="GO:0005302">
    <property type="term" value="F:L-tyrosine transmembrane transporter activity"/>
    <property type="evidence" value="ECO:0007669"/>
    <property type="project" value="TreeGrafter"/>
</dbReference>
<evidence type="ECO:0000256" key="8">
    <source>
        <dbReference type="ARBA" id="ARBA00023136"/>
    </source>
</evidence>
<keyword evidence="8 9" id="KW-0472">Membrane</keyword>
<dbReference type="RefSeq" id="XP_028873676.1">
    <property type="nucleotide sequence ID" value="XM_029018449.1"/>
</dbReference>
<feature type="transmembrane region" description="Helical" evidence="9">
    <location>
        <begin position="118"/>
        <end position="142"/>
    </location>
</feature>
<dbReference type="GO" id="GO:0005313">
    <property type="term" value="F:L-glutamate transmembrane transporter activity"/>
    <property type="evidence" value="ECO:0007669"/>
    <property type="project" value="TreeGrafter"/>
</dbReference>
<evidence type="ECO:0000313" key="11">
    <source>
        <dbReference type="EMBL" id="OII72104.1"/>
    </source>
</evidence>
<evidence type="ECO:0000256" key="3">
    <source>
        <dbReference type="ARBA" id="ARBA00022448"/>
    </source>
</evidence>
<feature type="transmembrane region" description="Helical" evidence="9">
    <location>
        <begin position="527"/>
        <end position="553"/>
    </location>
</feature>
<feature type="transmembrane region" description="Helical" evidence="9">
    <location>
        <begin position="224"/>
        <end position="246"/>
    </location>
</feature>
<evidence type="ECO:0000256" key="2">
    <source>
        <dbReference type="ARBA" id="ARBA00008066"/>
    </source>
</evidence>
<dbReference type="OrthoDB" id="438545at2759"/>
<feature type="transmembrane region" description="Helical" evidence="9">
    <location>
        <begin position="490"/>
        <end position="515"/>
    </location>
</feature>
<feature type="transmembrane region" description="Helical" evidence="9">
    <location>
        <begin position="466"/>
        <end position="484"/>
    </location>
</feature>
<comment type="subcellular location">
    <subcellularLocation>
        <location evidence="1">Vacuole membrane</location>
        <topology evidence="1">Multi-pass membrane protein</topology>
    </subcellularLocation>
</comment>
<gene>
    <name evidence="11" type="ORF">cubi_01437</name>
</gene>
<dbReference type="GeneID" id="39978228"/>
<evidence type="ECO:0000259" key="10">
    <source>
        <dbReference type="Pfam" id="PF01490"/>
    </source>
</evidence>
<evidence type="ECO:0000256" key="5">
    <source>
        <dbReference type="ARBA" id="ARBA00022692"/>
    </source>
</evidence>
<dbReference type="VEuPathDB" id="CryptoDB:cubi_01437"/>
<evidence type="ECO:0000256" key="6">
    <source>
        <dbReference type="ARBA" id="ARBA00022970"/>
    </source>
</evidence>
<sequence length="559" mass="62606">MKQERSPNRSIFENEYLKKGSLIQNVVVLWASISPSAVLLLPSCMKETGIILGLLIMFFSCFVLFMTQFVLMKSAALLSADNYGNTLLKAILYKDSTDIKGQVNNDKEKERLSVNTKVIALFVNLPIFFAMAITLPCFLIIWCSCIEQLIPPISTKFTASGISYNQIILMAFCAAVMFPFSLKKELQTTRHISWLSLIAGLLFAITVVQYYFYFGASLDRGKVVWWNADIKLLSCIKMLTVSCFAFSNHENSPATAYELLNPTTNRILALSSTVSISSFILFSVITVFSYLTFGESTLQSVALNYDNEGTFLILSKVFLSISNLVACTLSLHAAISSLSNIIIILKGNYYYDFDNKLFNQPVNEIGIAGYNQFSPIETLCSSTNTYSRSSISNTLDNIERHRYSLDFAEKNASISPDIPNMIDTSILSSLEDGKNKSNILVSDKIKDLINLDEEKKFSEIQTSVDTKARAVIVFLFLIFSIFLATNLQDLLLLVEVATGLFETIICLIFPVVVYLKLFKHVFVCEKYLSRPIFILFTLICSFGCFTASISAIFSVHRAH</sequence>
<dbReference type="GO" id="GO:0015189">
    <property type="term" value="F:L-lysine transmembrane transporter activity"/>
    <property type="evidence" value="ECO:0007669"/>
    <property type="project" value="TreeGrafter"/>
</dbReference>
<dbReference type="GO" id="GO:0061459">
    <property type="term" value="F:L-arginine transmembrane transporter activity"/>
    <property type="evidence" value="ECO:0007669"/>
    <property type="project" value="TreeGrafter"/>
</dbReference>
<dbReference type="GO" id="GO:0015194">
    <property type="term" value="F:L-serine transmembrane transporter activity"/>
    <property type="evidence" value="ECO:0007669"/>
    <property type="project" value="TreeGrafter"/>
</dbReference>
<dbReference type="AlphaFoldDB" id="A0A1J4MCY9"/>
<keyword evidence="7 9" id="KW-1133">Transmembrane helix</keyword>